<evidence type="ECO:0000256" key="2">
    <source>
        <dbReference type="SAM" id="Phobius"/>
    </source>
</evidence>
<feature type="compositionally biased region" description="Basic and acidic residues" evidence="1">
    <location>
        <begin position="160"/>
        <end position="175"/>
    </location>
</feature>
<keyword evidence="2" id="KW-1133">Transmembrane helix</keyword>
<feature type="region of interest" description="Disordered" evidence="1">
    <location>
        <begin position="149"/>
        <end position="176"/>
    </location>
</feature>
<evidence type="ECO:0000256" key="1">
    <source>
        <dbReference type="SAM" id="MobiDB-lite"/>
    </source>
</evidence>
<evidence type="ECO:0000313" key="3">
    <source>
        <dbReference type="EMBL" id="RXG49650.1"/>
    </source>
</evidence>
<protein>
    <submittedName>
        <fullName evidence="3">Uncharacterized protein</fullName>
    </submittedName>
</protein>
<feature type="region of interest" description="Disordered" evidence="1">
    <location>
        <begin position="1"/>
        <end position="41"/>
    </location>
</feature>
<keyword evidence="2" id="KW-0812">Transmembrane</keyword>
<sequence>MVAPANEPPALLGADPTIHGEDSNGQSHDASGPGSPRPSIRTDADWVLWQQVLESAKAVCLGSATSQYGPPTQQDQEAPASDRDAQVLVLDEVNRLVAPDNVSRRRRAPGFEWRSKVECEGSKALVFFGVLREHILLFGDLSQPSLGANTESPDLFNDTAMDHGNEPSKNQKRDGNTLNNRLARLQAQIHHHDASFAPGCDPYNEYFTDAIDYLTTTLVDVLPEPADDYRMKPILIALVARLAARLKQMNRHLRLPPPEVQKKPSIAQFCRDLIPLACWDWLGYEIISLQRHVVHLFREAAMNLPNSLQISSPTDLRKTLEMYDCSITKEVMVLFKGYDGEIGTGSHASLDRLTRHIAAMVYRKCSEASEQPRPPTRVGSRSPVTIEYSMNIEPYSRLKGSIRRELLSLESMVAVLIPYSMVSGAFTVRLDQLVTMCSISSKGLDNNFVAYYTHHIRLPSLYKICVNISKPRTKQDCNNISRVNHNSMIVRNGLLKHVDVNQLMQLEWDRRARIRERLVASQTIEDDSSAEDDMSNWSNEKRSKIFEKAQDEYNTWVVDENSVVVPYKQYAWTFLGIAATLVIGGLAFGFSIGERIEGVDPFNISVFCWGLAAFMLVLVKAVRVEYWSWHRFLRGEVACRSITEVVSVTGMNPQVLLVILLRLDDRMFLQTRGPFNAMFRRHTDDPQSGFSINVPIKATTAFEGGLIPVVVQGEQDIGLVLLRGNSWATFNSVKNQQTFENGLHCRDIQHSGSWAPDKLVPCYRLSRGDMKVVRVLDVYGVDSYLY</sequence>
<name>A0A444S8E2_VERDA</name>
<keyword evidence="2" id="KW-0472">Membrane</keyword>
<dbReference type="AlphaFoldDB" id="A0A444S8E2"/>
<proteinExistence type="predicted"/>
<organism evidence="3 4">
    <name type="scientific">Verticillium dahliae</name>
    <name type="common">Verticillium wilt</name>
    <dbReference type="NCBI Taxonomy" id="27337"/>
    <lineage>
        <taxon>Eukaryota</taxon>
        <taxon>Fungi</taxon>
        <taxon>Dikarya</taxon>
        <taxon>Ascomycota</taxon>
        <taxon>Pezizomycotina</taxon>
        <taxon>Sordariomycetes</taxon>
        <taxon>Hypocreomycetidae</taxon>
        <taxon>Glomerellales</taxon>
        <taxon>Plectosphaerellaceae</taxon>
        <taxon>Verticillium</taxon>
    </lineage>
</organism>
<dbReference type="EMBL" id="RSDZ01000011">
    <property type="protein sequence ID" value="RXG49650.1"/>
    <property type="molecule type" value="Genomic_DNA"/>
</dbReference>
<feature type="transmembrane region" description="Helical" evidence="2">
    <location>
        <begin position="602"/>
        <end position="622"/>
    </location>
</feature>
<evidence type="ECO:0000313" key="4">
    <source>
        <dbReference type="Proteomes" id="UP000288725"/>
    </source>
</evidence>
<feature type="transmembrane region" description="Helical" evidence="2">
    <location>
        <begin position="570"/>
        <end position="590"/>
    </location>
</feature>
<accession>A0A444S8E2</accession>
<comment type="caution">
    <text evidence="3">The sequence shown here is derived from an EMBL/GenBank/DDBJ whole genome shotgun (WGS) entry which is preliminary data.</text>
</comment>
<dbReference type="Proteomes" id="UP000288725">
    <property type="component" value="Chromosome 1"/>
</dbReference>
<reference evidence="3 4" key="1">
    <citation type="submission" date="2018-12" db="EMBL/GenBank/DDBJ databases">
        <title>Genome of Verticillium dahliae isolate Getta Getta.</title>
        <authorList>
            <person name="Gardiner D.M."/>
        </authorList>
    </citation>
    <scope>NUCLEOTIDE SEQUENCE [LARGE SCALE GENOMIC DNA]</scope>
    <source>
        <strain evidence="3 4">Getta Getta</strain>
    </source>
</reference>
<gene>
    <name evidence="3" type="ORF">VDGE_08726</name>
</gene>